<accession>A0A839Q5F8</accession>
<dbReference type="Proteomes" id="UP000550501">
    <property type="component" value="Unassembled WGS sequence"/>
</dbReference>
<keyword evidence="1" id="KW-0540">Nuclease</keyword>
<dbReference type="EMBL" id="JACHVU010000005">
    <property type="protein sequence ID" value="MBB2991310.1"/>
    <property type="molecule type" value="Genomic_DNA"/>
</dbReference>
<dbReference type="AlphaFoldDB" id="A0A839Q5F8"/>
<dbReference type="RefSeq" id="WP_183468888.1">
    <property type="nucleotide sequence ID" value="NZ_JACHVU010000005.1"/>
</dbReference>
<dbReference type="SUPFAM" id="SSF52980">
    <property type="entry name" value="Restriction endonuclease-like"/>
    <property type="match status" value="1"/>
</dbReference>
<keyword evidence="1" id="KW-0378">Hydrolase</keyword>
<comment type="caution">
    <text evidence="1">The sequence shown here is derived from an EMBL/GenBank/DDBJ whole genome shotgun (WGS) entry which is preliminary data.</text>
</comment>
<dbReference type="GO" id="GO:0004519">
    <property type="term" value="F:endonuclease activity"/>
    <property type="evidence" value="ECO:0007669"/>
    <property type="project" value="UniProtKB-KW"/>
</dbReference>
<dbReference type="InterPro" id="IPR011335">
    <property type="entry name" value="Restrct_endonuc-II-like"/>
</dbReference>
<proteinExistence type="predicted"/>
<reference evidence="1 2" key="1">
    <citation type="submission" date="2020-08" db="EMBL/GenBank/DDBJ databases">
        <title>The Agave Microbiome: Exploring the role of microbial communities in plant adaptations to desert environments.</title>
        <authorList>
            <person name="Partida-Martinez L.P."/>
        </authorList>
    </citation>
    <scope>NUCLEOTIDE SEQUENCE [LARGE SCALE GENOMIC DNA]</scope>
    <source>
        <strain evidence="1 2">AT2.18</strain>
    </source>
</reference>
<evidence type="ECO:0000313" key="1">
    <source>
        <dbReference type="EMBL" id="MBB2991310.1"/>
    </source>
</evidence>
<gene>
    <name evidence="1" type="ORF">FHR72_002794</name>
</gene>
<evidence type="ECO:0000313" key="2">
    <source>
        <dbReference type="Proteomes" id="UP000550501"/>
    </source>
</evidence>
<name>A0A839Q5F8_MYCIR</name>
<sequence>MGDVIVGSESVRAGTITRAALRWNYRPIFPDVYLPKSLEPTLRRRTEGAWLWSRRRGVITGRAAAALHGARWVHDDVPIDILWTNNRPPPGITTRREPIDPSEITWIDDMPAARPARVGLDLGRYLPRVQAVANLDALARATGIDGNEVLALAEDYKGSRGVRRCRQAVDLMDAGAQSPQESWLRVLLIDRGFPRPRTQIPVVDSGYTFAYLDMGWPELLIAVEYDGEHHRTSDDQYRRDAARLRRLEALNWVVIRVMKGDRPEEIALWVRRAFALREREATAVKHPA</sequence>
<dbReference type="Gene3D" id="3.40.960.10">
    <property type="entry name" value="VSR Endonuclease"/>
    <property type="match status" value="1"/>
</dbReference>
<protein>
    <submittedName>
        <fullName evidence="1">Very-short-patch-repair endonuclease</fullName>
    </submittedName>
</protein>
<organism evidence="1 2">
    <name type="scientific">Mycolicibacterium iranicum</name>
    <name type="common">Mycobacterium iranicum</name>
    <dbReference type="NCBI Taxonomy" id="912594"/>
    <lineage>
        <taxon>Bacteria</taxon>
        <taxon>Bacillati</taxon>
        <taxon>Actinomycetota</taxon>
        <taxon>Actinomycetes</taxon>
        <taxon>Mycobacteriales</taxon>
        <taxon>Mycobacteriaceae</taxon>
        <taxon>Mycolicibacterium</taxon>
    </lineage>
</organism>
<keyword evidence="1" id="KW-0255">Endonuclease</keyword>
<keyword evidence="2" id="KW-1185">Reference proteome</keyword>